<feature type="transmembrane region" description="Helical" evidence="8">
    <location>
        <begin position="7"/>
        <end position="25"/>
    </location>
</feature>
<keyword evidence="10" id="KW-1185">Reference proteome</keyword>
<evidence type="ECO:0000256" key="2">
    <source>
        <dbReference type="ARBA" id="ARBA00010323"/>
    </source>
</evidence>
<evidence type="ECO:0000256" key="6">
    <source>
        <dbReference type="ARBA" id="ARBA00023136"/>
    </source>
</evidence>
<dbReference type="PIRSF" id="PIRSF500217">
    <property type="entry name" value="AlgI"/>
    <property type="match status" value="1"/>
</dbReference>
<gene>
    <name evidence="9" type="ORF">DW016_01295</name>
</gene>
<dbReference type="InterPro" id="IPR024194">
    <property type="entry name" value="Ac/AlaTfrase_AlgI/DltB"/>
</dbReference>
<dbReference type="OrthoDB" id="9805788at2"/>
<dbReference type="InterPro" id="IPR004299">
    <property type="entry name" value="MBOAT_fam"/>
</dbReference>
<evidence type="ECO:0000256" key="8">
    <source>
        <dbReference type="SAM" id="Phobius"/>
    </source>
</evidence>
<dbReference type="InterPro" id="IPR051085">
    <property type="entry name" value="MB_O-acyltransferase"/>
</dbReference>
<reference evidence="9 10" key="1">
    <citation type="submission" date="2018-08" db="EMBL/GenBank/DDBJ databases">
        <title>A genome reference for cultivated species of the human gut microbiota.</title>
        <authorList>
            <person name="Zou Y."/>
            <person name="Xue W."/>
            <person name="Luo G."/>
        </authorList>
    </citation>
    <scope>NUCLEOTIDE SEQUENCE [LARGE SCALE GENOMIC DNA]</scope>
    <source>
        <strain evidence="9 10">AF37-2AT</strain>
    </source>
</reference>
<comment type="caution">
    <text evidence="9">The sequence shown here is derived from an EMBL/GenBank/DDBJ whole genome shotgun (WGS) entry which is preliminary data.</text>
</comment>
<evidence type="ECO:0000313" key="10">
    <source>
        <dbReference type="Proteomes" id="UP000261080"/>
    </source>
</evidence>
<accession>A0A3E3K5P2</accession>
<proteinExistence type="inferred from homology"/>
<keyword evidence="3 7" id="KW-1003">Cell membrane</keyword>
<keyword evidence="7" id="KW-0808">Transferase</keyword>
<dbReference type="EMBL" id="QVLX01000001">
    <property type="protein sequence ID" value="RGE89930.1"/>
    <property type="molecule type" value="Genomic_DNA"/>
</dbReference>
<dbReference type="AlphaFoldDB" id="A0A3E3K5P2"/>
<feature type="transmembrane region" description="Helical" evidence="8">
    <location>
        <begin position="45"/>
        <end position="63"/>
    </location>
</feature>
<dbReference type="GO" id="GO:0005886">
    <property type="term" value="C:plasma membrane"/>
    <property type="evidence" value="ECO:0007669"/>
    <property type="project" value="UniProtKB-SubCell"/>
</dbReference>
<keyword evidence="6 7" id="KW-0472">Membrane</keyword>
<organism evidence="9 10">
    <name type="scientific">Sellimonas intestinalis</name>
    <dbReference type="NCBI Taxonomy" id="1653434"/>
    <lineage>
        <taxon>Bacteria</taxon>
        <taxon>Bacillati</taxon>
        <taxon>Bacillota</taxon>
        <taxon>Clostridia</taxon>
        <taxon>Lachnospirales</taxon>
        <taxon>Lachnospiraceae</taxon>
        <taxon>Sellimonas</taxon>
    </lineage>
</organism>
<dbReference type="Proteomes" id="UP000261080">
    <property type="component" value="Unassembled WGS sequence"/>
</dbReference>
<dbReference type="GO" id="GO:0042121">
    <property type="term" value="P:alginic acid biosynthetic process"/>
    <property type="evidence" value="ECO:0007669"/>
    <property type="project" value="InterPro"/>
</dbReference>
<name>A0A3E3K5P2_9FIRM</name>
<feature type="transmembrane region" description="Helical" evidence="8">
    <location>
        <begin position="350"/>
        <end position="370"/>
    </location>
</feature>
<feature type="transmembrane region" description="Helical" evidence="8">
    <location>
        <begin position="308"/>
        <end position="338"/>
    </location>
</feature>
<feature type="transmembrane region" description="Helical" evidence="8">
    <location>
        <begin position="225"/>
        <end position="243"/>
    </location>
</feature>
<protein>
    <submittedName>
        <fullName evidence="9">MBOAT family protein</fullName>
    </submittedName>
</protein>
<evidence type="ECO:0000256" key="7">
    <source>
        <dbReference type="PIRNR" id="PIRNR016636"/>
    </source>
</evidence>
<feature type="transmembrane region" description="Helical" evidence="8">
    <location>
        <begin position="432"/>
        <end position="452"/>
    </location>
</feature>
<keyword evidence="5 8" id="KW-1133">Transmembrane helix</keyword>
<evidence type="ECO:0000313" key="9">
    <source>
        <dbReference type="EMBL" id="RGE89930.1"/>
    </source>
</evidence>
<comment type="subcellular location">
    <subcellularLocation>
        <location evidence="1">Cell membrane</location>
        <topology evidence="1">Multi-pass membrane protein</topology>
    </subcellularLocation>
</comment>
<keyword evidence="7" id="KW-0012">Acyltransferase</keyword>
<feature type="transmembrane region" description="Helical" evidence="8">
    <location>
        <begin position="377"/>
        <end position="394"/>
    </location>
</feature>
<evidence type="ECO:0000256" key="3">
    <source>
        <dbReference type="ARBA" id="ARBA00022475"/>
    </source>
</evidence>
<comment type="similarity">
    <text evidence="2 7">Belongs to the membrane-bound acyltransferase family.</text>
</comment>
<dbReference type="PIRSF" id="PIRSF016636">
    <property type="entry name" value="AlgI_DltB"/>
    <property type="match status" value="1"/>
</dbReference>
<evidence type="ECO:0000256" key="1">
    <source>
        <dbReference type="ARBA" id="ARBA00004651"/>
    </source>
</evidence>
<sequence length="463" mass="52755">MLLNSLNFIFAFLPVVLILFYVVPGKWKNVVLALSSIFFYAWGEPVYVVLMLFSAVLHYMMGIDIGRKRKRNQSAVPSLVFVVVIDVFILGFFKYYGFLSGAVNEWLGTGFSTSALSLPIGLSFYSFKNLSYIIDVYKKKCEPERDPIAFLAYASLFACMSAGPIVRYADIREDLYTHNVYMSRLGEGARRFILGLAKKVLLADQLSMMISQIQDAGTPMSMMTAWIYLFAYTMQIFFDFSGYSDMAIGVGKMLGFDFQENFDYPYIAKSVTEFWRRWHMSLSSWFRDYVYIPLGGNRVSVPGHLRNILIVWCLTGIWHGGTFNFPLWGLYYGVILIFEKYVWKNLLSRLPGWAANLYTMLLVMFGWLIFMNSSLDAVGKILGALLGFGASSFIDLTAGYYLKTGFLLFAVCILSARPVLKKFSERFVESSAITTVVVYLILFLLSIGGLVFNSYQPFLYMQF</sequence>
<dbReference type="PANTHER" id="PTHR13285:SF18">
    <property type="entry name" value="PROTEIN-CYSTEINE N-PALMITOYLTRANSFERASE RASP"/>
    <property type="match status" value="1"/>
</dbReference>
<feature type="transmembrane region" description="Helical" evidence="8">
    <location>
        <begin position="148"/>
        <end position="169"/>
    </location>
</feature>
<dbReference type="Pfam" id="PF03062">
    <property type="entry name" value="MBOAT"/>
    <property type="match status" value="1"/>
</dbReference>
<evidence type="ECO:0000256" key="5">
    <source>
        <dbReference type="ARBA" id="ARBA00022989"/>
    </source>
</evidence>
<evidence type="ECO:0000256" key="4">
    <source>
        <dbReference type="ARBA" id="ARBA00022692"/>
    </source>
</evidence>
<dbReference type="RefSeq" id="WP_024732651.1">
    <property type="nucleotide sequence ID" value="NZ_BAABYU010000001.1"/>
</dbReference>
<feature type="transmembrane region" description="Helical" evidence="8">
    <location>
        <begin position="400"/>
        <end position="420"/>
    </location>
</feature>
<keyword evidence="4 8" id="KW-0812">Transmembrane</keyword>
<dbReference type="PANTHER" id="PTHR13285">
    <property type="entry name" value="ACYLTRANSFERASE"/>
    <property type="match status" value="1"/>
</dbReference>
<dbReference type="InterPro" id="IPR028362">
    <property type="entry name" value="AlgI"/>
</dbReference>
<dbReference type="GeneID" id="97192811"/>
<feature type="transmembrane region" description="Helical" evidence="8">
    <location>
        <begin position="108"/>
        <end position="127"/>
    </location>
</feature>
<dbReference type="GO" id="GO:0016746">
    <property type="term" value="F:acyltransferase activity"/>
    <property type="evidence" value="ECO:0007669"/>
    <property type="project" value="UniProtKB-KW"/>
</dbReference>
<feature type="transmembrane region" description="Helical" evidence="8">
    <location>
        <begin position="75"/>
        <end position="96"/>
    </location>
</feature>